<evidence type="ECO:0000256" key="1">
    <source>
        <dbReference type="SAM" id="MobiDB-lite"/>
    </source>
</evidence>
<evidence type="ECO:0000313" key="2">
    <source>
        <dbReference type="EMBL" id="KAL0068997.1"/>
    </source>
</evidence>
<feature type="compositionally biased region" description="Acidic residues" evidence="1">
    <location>
        <begin position="796"/>
        <end position="811"/>
    </location>
</feature>
<dbReference type="InterPro" id="IPR032801">
    <property type="entry name" value="PXL2A/B/C"/>
</dbReference>
<feature type="compositionally biased region" description="Polar residues" evidence="1">
    <location>
        <begin position="854"/>
        <end position="864"/>
    </location>
</feature>
<comment type="caution">
    <text evidence="2">The sequence shown here is derived from an EMBL/GenBank/DDBJ whole genome shotgun (WGS) entry which is preliminary data.</text>
</comment>
<evidence type="ECO:0000313" key="3">
    <source>
        <dbReference type="Proteomes" id="UP001437256"/>
    </source>
</evidence>
<dbReference type="Proteomes" id="UP001437256">
    <property type="component" value="Unassembled WGS sequence"/>
</dbReference>
<dbReference type="PANTHER" id="PTHR28630">
    <property type="match status" value="1"/>
</dbReference>
<dbReference type="InterPro" id="IPR036249">
    <property type="entry name" value="Thioredoxin-like_sf"/>
</dbReference>
<dbReference type="CDD" id="cd02970">
    <property type="entry name" value="PRX_like2"/>
    <property type="match status" value="1"/>
</dbReference>
<dbReference type="Pfam" id="PF13911">
    <property type="entry name" value="AhpC-TSA_2"/>
    <property type="match status" value="1"/>
</dbReference>
<feature type="compositionally biased region" description="Low complexity" evidence="1">
    <location>
        <begin position="882"/>
        <end position="895"/>
    </location>
</feature>
<protein>
    <submittedName>
        <fullName evidence="2">Uncharacterized protein</fullName>
    </submittedName>
</protein>
<proteinExistence type="predicted"/>
<organism evidence="2 3">
    <name type="scientific">Marasmius tenuissimus</name>
    <dbReference type="NCBI Taxonomy" id="585030"/>
    <lineage>
        <taxon>Eukaryota</taxon>
        <taxon>Fungi</taxon>
        <taxon>Dikarya</taxon>
        <taxon>Basidiomycota</taxon>
        <taxon>Agaricomycotina</taxon>
        <taxon>Agaricomycetes</taxon>
        <taxon>Agaricomycetidae</taxon>
        <taxon>Agaricales</taxon>
        <taxon>Marasmiineae</taxon>
        <taxon>Marasmiaceae</taxon>
        <taxon>Marasmius</taxon>
    </lineage>
</organism>
<name>A0ABR3A8Z1_9AGAR</name>
<dbReference type="SUPFAM" id="SSF52833">
    <property type="entry name" value="Thioredoxin-like"/>
    <property type="match status" value="1"/>
</dbReference>
<dbReference type="Gene3D" id="3.40.30.10">
    <property type="entry name" value="Glutaredoxin"/>
    <property type="match status" value="1"/>
</dbReference>
<accession>A0ABR3A8Z1</accession>
<keyword evidence="3" id="KW-1185">Reference proteome</keyword>
<gene>
    <name evidence="2" type="ORF">AAF712_003990</name>
</gene>
<feature type="region of interest" description="Disordered" evidence="1">
    <location>
        <begin position="747"/>
        <end position="835"/>
    </location>
</feature>
<reference evidence="2 3" key="1">
    <citation type="submission" date="2024-05" db="EMBL/GenBank/DDBJ databases">
        <title>A draft genome resource for the thread blight pathogen Marasmius tenuissimus strain MS-2.</title>
        <authorList>
            <person name="Yulfo-Soto G.E."/>
            <person name="Baruah I.K."/>
            <person name="Amoako-Attah I."/>
            <person name="Bukari Y."/>
            <person name="Meinhardt L.W."/>
            <person name="Bailey B.A."/>
            <person name="Cohen S.P."/>
        </authorList>
    </citation>
    <scope>NUCLEOTIDE SEQUENCE [LARGE SCALE GENOMIC DNA]</scope>
    <source>
        <strain evidence="2 3">MS-2</strain>
    </source>
</reference>
<dbReference type="EMBL" id="JBBXMP010000015">
    <property type="protein sequence ID" value="KAL0068997.1"/>
    <property type="molecule type" value="Genomic_DNA"/>
</dbReference>
<feature type="region of interest" description="Disordered" evidence="1">
    <location>
        <begin position="851"/>
        <end position="870"/>
    </location>
</feature>
<feature type="compositionally biased region" description="Basic and acidic residues" evidence="1">
    <location>
        <begin position="747"/>
        <end position="773"/>
    </location>
</feature>
<dbReference type="PANTHER" id="PTHR28630:SF3">
    <property type="entry name" value="PEROXIREDOXIN-LIKE 2C"/>
    <property type="match status" value="1"/>
</dbReference>
<feature type="region of interest" description="Disordered" evidence="1">
    <location>
        <begin position="879"/>
        <end position="899"/>
    </location>
</feature>
<sequence>MLKIATSLQTVSDVAILLERSKNIPLTVVLLARRSLATGGGSTILGQHDPHPVGNALISFLKETLPSVCFRVRSLKLHCQSDIDLGPGQRSLSPLPAPPAPMLERLNMPVDLTRGPFMIHWMQALISGAPRLRYLSCRAPFTAIQNIVQWRNIEALDLLDPSHRLSCLSLLQISNLLSAAPTLRILVVGLSDQPESPAGGQATLVLPSLRILTIHAHRTTRFGDFLDRFTLPSLLSLTISGIMEPWPEIPMRAFLARSRCPIKQLSVPDIPITPDILISHISTDVIRTSLEDLRLHKTSTVMVDRLLEHLTFQPNAPSYLNLHTLVCALSPMEHAQAFVRFVSSRLDPDASTQMAKLKRVHVNIPSDASQTNAALELVAFLITAEKIEASVVRYNSWDLENFNPPTPPTRDCGEEDCDAAPDHVPVITDDSCLDDLELAYPDDHEMRLLDGDYQPLTTDETTPALMETQNRLDPGVEPIPFDEHAPPTEEQLERAARCLVVTEAGVRVAFGSLWQHQKTIVIFIRHFLCPLCQDYVFSISHNYNPEVLRRDGLQLVLVSNGHHDFIKSYRKLFKLPFEMYTDPDHEVYQTLGMTLQTMEKGPRPDYIRHGNLRGIGMVLANAVKSGMPVWKNGGEISQLGGEFVLGPGITCSFSHRMRYTRSHLPIYKVVEAAKVVQPEVTMLPDILVIEKSLALNSSRTSVLEVFNKDYQDPEDYIARMSRRGFVRNPNHRATWALPSTRRSWIIEEDRETEPSEVGHEKQKGKATETEHLTVETQSLDQVDETDSEESPRTDGEPELTDGDSDTNDETATETVTETDTIRSVEDNEPAPQSTVDWRRVRRGSIQWRRKRSDTVGTMATTATSRSDDVPPGFATFIKGGISPTSSMDSRPSSGSDDSEGQVCQAFVLKLLPALDLPDTTLKFEEFDWYKRNASKRSSLQLNRLPSETDGKTCGDMCSTLWM</sequence>